<keyword evidence="5" id="KW-0997">Cell inner membrane</keyword>
<dbReference type="Gene3D" id="3.30.1150.10">
    <property type="match status" value="2"/>
</dbReference>
<sequence length="399" mass="41401">MFVIAVAAAFAQAASAPAATPPVSRGPLERYISPDDYPQGAPASAARSVSVVLVVGPDGRVANCTITTSSGNGALDATTCRLLRSRTRFTPATSAAGVPVAGEVGATIDWAAIRRGTRPVADSPPLIRTLAPPPVITATVPLPPPESGPGGARARFPLGMLVTSSDYPPEAIRAGEQGTTGFRLVVAADGSVSDCTVTQSSGSATLDAATCRLMSSRAKFTPALDTKGKPSIDTVNARIVWRLPPQSVVVPDVALIRFVLGADGKPRNCTAFSQSVGRTQETKAPDCGDRPPPGAVIAVLRSAGGEGTLRVRFESRLLRDAAEPWPKLERAGLKIIGFDLVRMRVAPGGKVLDCFVLERQSGGLPANNLCRPNMQIQGYTADGDAEMRIVAFTALETAA</sequence>
<evidence type="ECO:0000313" key="12">
    <source>
        <dbReference type="EMBL" id="WWM71808.1"/>
    </source>
</evidence>
<keyword evidence="3" id="KW-0813">Transport</keyword>
<dbReference type="Pfam" id="PF03544">
    <property type="entry name" value="TonB_C"/>
    <property type="match status" value="2"/>
</dbReference>
<keyword evidence="10" id="KW-0732">Signal</keyword>
<evidence type="ECO:0000256" key="1">
    <source>
        <dbReference type="ARBA" id="ARBA00004383"/>
    </source>
</evidence>
<keyword evidence="4" id="KW-1003">Cell membrane</keyword>
<name>A0ABZ2G6G7_9SPHN</name>
<organism evidence="12 13">
    <name type="scientific">Sphingomonas kaistensis</name>
    <dbReference type="NCBI Taxonomy" id="298708"/>
    <lineage>
        <taxon>Bacteria</taxon>
        <taxon>Pseudomonadati</taxon>
        <taxon>Pseudomonadota</taxon>
        <taxon>Alphaproteobacteria</taxon>
        <taxon>Sphingomonadales</taxon>
        <taxon>Sphingomonadaceae</taxon>
        <taxon>Sphingomonas</taxon>
    </lineage>
</organism>
<dbReference type="RefSeq" id="WP_338505502.1">
    <property type="nucleotide sequence ID" value="NZ_CP145607.1"/>
</dbReference>
<dbReference type="Proteomes" id="UP001382935">
    <property type="component" value="Chromosome"/>
</dbReference>
<evidence type="ECO:0000256" key="3">
    <source>
        <dbReference type="ARBA" id="ARBA00022448"/>
    </source>
</evidence>
<feature type="chain" id="PRO_5046331611" evidence="10">
    <location>
        <begin position="19"/>
        <end position="399"/>
    </location>
</feature>
<protein>
    <submittedName>
        <fullName evidence="12">Energy transducer TonB</fullName>
    </submittedName>
</protein>
<dbReference type="InterPro" id="IPR006260">
    <property type="entry name" value="TonB/TolA_C"/>
</dbReference>
<evidence type="ECO:0000256" key="7">
    <source>
        <dbReference type="ARBA" id="ARBA00022927"/>
    </source>
</evidence>
<dbReference type="PANTHER" id="PTHR33446:SF11">
    <property type="entry name" value="TONB3"/>
    <property type="match status" value="1"/>
</dbReference>
<dbReference type="InterPro" id="IPR051045">
    <property type="entry name" value="TonB-dependent_transducer"/>
</dbReference>
<keyword evidence="13" id="KW-1185">Reference proteome</keyword>
<evidence type="ECO:0000256" key="4">
    <source>
        <dbReference type="ARBA" id="ARBA00022475"/>
    </source>
</evidence>
<dbReference type="NCBIfam" id="TIGR01352">
    <property type="entry name" value="tonB_Cterm"/>
    <property type="match status" value="2"/>
</dbReference>
<evidence type="ECO:0000256" key="2">
    <source>
        <dbReference type="ARBA" id="ARBA00006555"/>
    </source>
</evidence>
<feature type="domain" description="TonB C-terminal" evidence="11">
    <location>
        <begin position="152"/>
        <end position="250"/>
    </location>
</feature>
<evidence type="ECO:0000259" key="11">
    <source>
        <dbReference type="PROSITE" id="PS52015"/>
    </source>
</evidence>
<keyword evidence="8" id="KW-1133">Transmembrane helix</keyword>
<gene>
    <name evidence="12" type="ORF">V6R86_13455</name>
</gene>
<evidence type="ECO:0000256" key="5">
    <source>
        <dbReference type="ARBA" id="ARBA00022519"/>
    </source>
</evidence>
<dbReference type="InterPro" id="IPR037682">
    <property type="entry name" value="TonB_C"/>
</dbReference>
<reference evidence="12 13" key="1">
    <citation type="submission" date="2024-02" db="EMBL/GenBank/DDBJ databases">
        <title>Full genome sequence of Sphingomonas kaistensis.</title>
        <authorList>
            <person name="Poletto B.L."/>
            <person name="Silva G."/>
            <person name="Galante D."/>
            <person name="Campos K.R."/>
            <person name="Santos M.B.N."/>
            <person name="Sacchi C.T."/>
        </authorList>
    </citation>
    <scope>NUCLEOTIDE SEQUENCE [LARGE SCALE GENOMIC DNA]</scope>
    <source>
        <strain evidence="12 13">MA4R</strain>
    </source>
</reference>
<dbReference type="SUPFAM" id="SSF74653">
    <property type="entry name" value="TolA/TonB C-terminal domain"/>
    <property type="match status" value="2"/>
</dbReference>
<evidence type="ECO:0000256" key="8">
    <source>
        <dbReference type="ARBA" id="ARBA00022989"/>
    </source>
</evidence>
<keyword evidence="6" id="KW-0812">Transmembrane</keyword>
<keyword evidence="7" id="KW-0653">Protein transport</keyword>
<feature type="signal peptide" evidence="10">
    <location>
        <begin position="1"/>
        <end position="18"/>
    </location>
</feature>
<evidence type="ECO:0000256" key="9">
    <source>
        <dbReference type="ARBA" id="ARBA00023136"/>
    </source>
</evidence>
<evidence type="ECO:0000313" key="13">
    <source>
        <dbReference type="Proteomes" id="UP001382935"/>
    </source>
</evidence>
<evidence type="ECO:0000256" key="6">
    <source>
        <dbReference type="ARBA" id="ARBA00022692"/>
    </source>
</evidence>
<dbReference type="EMBL" id="CP145607">
    <property type="protein sequence ID" value="WWM71808.1"/>
    <property type="molecule type" value="Genomic_DNA"/>
</dbReference>
<dbReference type="PANTHER" id="PTHR33446">
    <property type="entry name" value="PROTEIN TONB-RELATED"/>
    <property type="match status" value="1"/>
</dbReference>
<evidence type="ECO:0000256" key="10">
    <source>
        <dbReference type="SAM" id="SignalP"/>
    </source>
</evidence>
<comment type="similarity">
    <text evidence="2">Belongs to the TonB family.</text>
</comment>
<proteinExistence type="inferred from homology"/>
<dbReference type="PROSITE" id="PS52015">
    <property type="entry name" value="TONB_CTD"/>
    <property type="match status" value="1"/>
</dbReference>
<comment type="subcellular location">
    <subcellularLocation>
        <location evidence="1">Cell inner membrane</location>
        <topology evidence="1">Single-pass membrane protein</topology>
        <orientation evidence="1">Periplasmic side</orientation>
    </subcellularLocation>
</comment>
<accession>A0ABZ2G6G7</accession>
<keyword evidence="9" id="KW-0472">Membrane</keyword>